<evidence type="ECO:0000256" key="5">
    <source>
        <dbReference type="ARBA" id="ARBA00022679"/>
    </source>
</evidence>
<dbReference type="PANTHER" id="PTHR42885">
    <property type="entry name" value="HISTIDINOL-PHOSPHATE AMINOTRANSFERASE-RELATED"/>
    <property type="match status" value="1"/>
</dbReference>
<dbReference type="Gene3D" id="3.40.640.10">
    <property type="entry name" value="Type I PLP-dependent aspartate aminotransferase-like (Major domain)"/>
    <property type="match status" value="1"/>
</dbReference>
<dbReference type="VEuPathDB" id="FungiDB:EYZ11_011530"/>
<feature type="domain" description="Aminotransferase class I/classII large" evidence="8">
    <location>
        <begin position="75"/>
        <end position="402"/>
    </location>
</feature>
<dbReference type="PANTHER" id="PTHR42885:SF2">
    <property type="entry name" value="HISTIDINOL-PHOSPHATE AMINOTRANSFERASE"/>
    <property type="match status" value="1"/>
</dbReference>
<evidence type="ECO:0000313" key="10">
    <source>
        <dbReference type="Proteomes" id="UP000308092"/>
    </source>
</evidence>
<dbReference type="STRING" id="1220188.A0A4V3UMY1"/>
<dbReference type="SUPFAM" id="SSF53383">
    <property type="entry name" value="PLP-dependent transferases"/>
    <property type="match status" value="1"/>
</dbReference>
<evidence type="ECO:0000256" key="6">
    <source>
        <dbReference type="ARBA" id="ARBA00022898"/>
    </source>
</evidence>
<reference evidence="9 10" key="1">
    <citation type="submission" date="2019-03" db="EMBL/GenBank/DDBJ databases">
        <title>The genome sequence of a newly discovered highly antifungal drug resistant Aspergillus species, Aspergillus tanneri NIH 1004.</title>
        <authorList>
            <person name="Mounaud S."/>
            <person name="Singh I."/>
            <person name="Joardar V."/>
            <person name="Pakala S."/>
            <person name="Pakala S."/>
            <person name="Venepally P."/>
            <person name="Hoover J."/>
            <person name="Nierman W."/>
            <person name="Chung J."/>
            <person name="Losada L."/>
        </authorList>
    </citation>
    <scope>NUCLEOTIDE SEQUENCE [LARGE SCALE GENOMIC DNA]</scope>
    <source>
        <strain evidence="9 10">NIH1004</strain>
    </source>
</reference>
<dbReference type="InterPro" id="IPR015424">
    <property type="entry name" value="PyrdxlP-dep_Trfase"/>
</dbReference>
<comment type="catalytic activity">
    <reaction evidence="7">
        <text>L-histidinol phosphate + 2-oxoglutarate = 3-(imidazol-4-yl)-2-oxopropyl phosphate + L-glutamate</text>
        <dbReference type="Rhea" id="RHEA:23744"/>
        <dbReference type="ChEBI" id="CHEBI:16810"/>
        <dbReference type="ChEBI" id="CHEBI:29985"/>
        <dbReference type="ChEBI" id="CHEBI:57766"/>
        <dbReference type="ChEBI" id="CHEBI:57980"/>
        <dbReference type="EC" id="2.6.1.9"/>
    </reaction>
</comment>
<dbReference type="Gene3D" id="3.90.1150.10">
    <property type="entry name" value="Aspartate Aminotransferase, domain 1"/>
    <property type="match status" value="1"/>
</dbReference>
<sequence length="409" mass="44325">MKPAHFSLEKAIRPNVFALPKYVTSTSDEFQARCQILLDANENSLGTCIAPPSKPNNTWDSSYTNELLAYAFAGTTALNRYPSALQAQLKNGIADTKREFGITSQNICLGTGAADIIDLIIRTTCRPGQDAILVPPPTFGLYQVRAALNDIDVVSSPLDASFNLQVTDVHGKLEENPNIKLIFLASPGNPTGTLISLQDIQAVLDFPGFHGYVVVDEAYIDYSNSPDKSTALNLLAEYQNIIVVQTFSKGPGLAGLRVGIAFSHPETANMLDKVQMPYTISTPTSILAQAAISSNGKQLQKRLVRDVIANRESLSQALADPNITELGVGKPLGSGEANFIVLPILNRESQTHDQARAELASQKLQEDHGISVRLIGMMTHCDGCLRITIGTKHDNDKFVEGIRKVLEVI</sequence>
<keyword evidence="10" id="KW-1185">Reference proteome</keyword>
<comment type="caution">
    <text evidence="9">The sequence shown here is derived from an EMBL/GenBank/DDBJ whole genome shotgun (WGS) entry which is preliminary data.</text>
</comment>
<evidence type="ECO:0000256" key="2">
    <source>
        <dbReference type="ARBA" id="ARBA00005011"/>
    </source>
</evidence>
<keyword evidence="6" id="KW-0663">Pyridoxal phosphate</keyword>
<dbReference type="Pfam" id="PF00155">
    <property type="entry name" value="Aminotran_1_2"/>
    <property type="match status" value="1"/>
</dbReference>
<evidence type="ECO:0000256" key="7">
    <source>
        <dbReference type="ARBA" id="ARBA00047481"/>
    </source>
</evidence>
<organism evidence="9 10">
    <name type="scientific">Aspergillus tanneri</name>
    <dbReference type="NCBI Taxonomy" id="1220188"/>
    <lineage>
        <taxon>Eukaryota</taxon>
        <taxon>Fungi</taxon>
        <taxon>Dikarya</taxon>
        <taxon>Ascomycota</taxon>
        <taxon>Pezizomycotina</taxon>
        <taxon>Eurotiomycetes</taxon>
        <taxon>Eurotiomycetidae</taxon>
        <taxon>Eurotiales</taxon>
        <taxon>Aspergillaceae</taxon>
        <taxon>Aspergillus</taxon>
        <taxon>Aspergillus subgen. Circumdati</taxon>
    </lineage>
</organism>
<dbReference type="AlphaFoldDB" id="A0A4V3UMY1"/>
<dbReference type="InterPro" id="IPR015421">
    <property type="entry name" value="PyrdxlP-dep_Trfase_major"/>
</dbReference>
<evidence type="ECO:0000256" key="3">
    <source>
        <dbReference type="ARBA" id="ARBA00012748"/>
    </source>
</evidence>
<dbReference type="GO" id="GO:0004400">
    <property type="term" value="F:histidinol-phosphate transaminase activity"/>
    <property type="evidence" value="ECO:0007669"/>
    <property type="project" value="UniProtKB-EC"/>
</dbReference>
<keyword evidence="4" id="KW-0032">Aminotransferase</keyword>
<evidence type="ECO:0000313" key="9">
    <source>
        <dbReference type="EMBL" id="THC89024.1"/>
    </source>
</evidence>
<protein>
    <recommendedName>
        <fullName evidence="3">histidinol-phosphate transaminase</fullName>
        <ecNumber evidence="3">2.6.1.9</ecNumber>
    </recommendedName>
</protein>
<dbReference type="InterPro" id="IPR015422">
    <property type="entry name" value="PyrdxlP-dep_Trfase_small"/>
</dbReference>
<proteinExistence type="predicted"/>
<evidence type="ECO:0000259" key="8">
    <source>
        <dbReference type="Pfam" id="PF00155"/>
    </source>
</evidence>
<accession>A0A4V3UMY1</accession>
<gene>
    <name evidence="9" type="ORF">EYZ11_011530</name>
</gene>
<dbReference type="CDD" id="cd00609">
    <property type="entry name" value="AAT_like"/>
    <property type="match status" value="1"/>
</dbReference>
<comment type="pathway">
    <text evidence="2">Amino-acid biosynthesis; L-histidine biosynthesis; L-histidine from 5-phospho-alpha-D-ribose 1-diphosphate: step 7/9.</text>
</comment>
<name>A0A4V3UMY1_9EURO</name>
<dbReference type="EMBL" id="SOSA01000724">
    <property type="protein sequence ID" value="THC89024.1"/>
    <property type="molecule type" value="Genomic_DNA"/>
</dbReference>
<evidence type="ECO:0000256" key="4">
    <source>
        <dbReference type="ARBA" id="ARBA00022576"/>
    </source>
</evidence>
<keyword evidence="5" id="KW-0808">Transferase</keyword>
<dbReference type="Proteomes" id="UP000308092">
    <property type="component" value="Unassembled WGS sequence"/>
</dbReference>
<dbReference type="GO" id="GO:0030170">
    <property type="term" value="F:pyridoxal phosphate binding"/>
    <property type="evidence" value="ECO:0007669"/>
    <property type="project" value="InterPro"/>
</dbReference>
<comment type="cofactor">
    <cofactor evidence="1">
        <name>pyridoxal 5'-phosphate</name>
        <dbReference type="ChEBI" id="CHEBI:597326"/>
    </cofactor>
</comment>
<dbReference type="EC" id="2.6.1.9" evidence="3"/>
<evidence type="ECO:0000256" key="1">
    <source>
        <dbReference type="ARBA" id="ARBA00001933"/>
    </source>
</evidence>
<dbReference type="InterPro" id="IPR004839">
    <property type="entry name" value="Aminotransferase_I/II_large"/>
</dbReference>